<dbReference type="CDD" id="cd02440">
    <property type="entry name" value="AdoMet_MTases"/>
    <property type="match status" value="1"/>
</dbReference>
<reference evidence="3 4" key="1">
    <citation type="submission" date="2021-01" db="EMBL/GenBank/DDBJ databases">
        <title>Genome sequencing of Micromonospora fiedleri MG-37.</title>
        <authorList>
            <person name="Moreland P.E.J."/>
            <person name="Stach J.E.M."/>
        </authorList>
    </citation>
    <scope>NUCLEOTIDE SEQUENCE [LARGE SCALE GENOMIC DNA]</scope>
    <source>
        <strain evidence="3 4">MG-37</strain>
    </source>
</reference>
<accession>A0ABS1UPQ1</accession>
<proteinExistence type="predicted"/>
<name>A0ABS1UPQ1_9ACTN</name>
<dbReference type="Proteomes" id="UP000661193">
    <property type="component" value="Unassembled WGS sequence"/>
</dbReference>
<dbReference type="Pfam" id="PF13649">
    <property type="entry name" value="Methyltransf_25"/>
    <property type="match status" value="1"/>
</dbReference>
<sequence length="263" mass="28219">MAHHHADRVESVSVPAGTHPGELPVPTIPLDGPDPVLALIRLTSGGWDPQGDRLAARAIAAGDTTGWFEELYAGGVRGEVDMPWDRTFPHPLLAEWAEREGVRGAGRRAVVTGCGLGADAEFLTGLGFQALGFDVAESAIKVARDRHRGSGTEYAVGDLLDPPTDWIRAFDLVVDVITVQALPEPPRHTAIVNVGRLVAPGGTLLVIAYRSDGSTYVVPPWPLTRAEIDAYGTDGLVPVRIEELTIDGGDLTARWRAEFHRPH</sequence>
<feature type="domain" description="Methyltransferase" evidence="2">
    <location>
        <begin position="113"/>
        <end position="202"/>
    </location>
</feature>
<keyword evidence="3" id="KW-0489">Methyltransferase</keyword>
<dbReference type="EMBL" id="JAETXL010000006">
    <property type="protein sequence ID" value="MBL6278328.1"/>
    <property type="molecule type" value="Genomic_DNA"/>
</dbReference>
<gene>
    <name evidence="3" type="ORF">JMF97_19395</name>
</gene>
<feature type="region of interest" description="Disordered" evidence="1">
    <location>
        <begin position="1"/>
        <end position="28"/>
    </location>
</feature>
<organism evidence="3 4">
    <name type="scientific">Micromonospora fiedleri</name>
    <dbReference type="NCBI Taxonomy" id="1157498"/>
    <lineage>
        <taxon>Bacteria</taxon>
        <taxon>Bacillati</taxon>
        <taxon>Actinomycetota</taxon>
        <taxon>Actinomycetes</taxon>
        <taxon>Micromonosporales</taxon>
        <taxon>Micromonosporaceae</taxon>
        <taxon>Micromonospora</taxon>
    </lineage>
</organism>
<keyword evidence="3" id="KW-0808">Transferase</keyword>
<dbReference type="InterPro" id="IPR029063">
    <property type="entry name" value="SAM-dependent_MTases_sf"/>
</dbReference>
<protein>
    <submittedName>
        <fullName evidence="3">Class I SAM-dependent methyltransferase</fullName>
    </submittedName>
</protein>
<dbReference type="GO" id="GO:0032259">
    <property type="term" value="P:methylation"/>
    <property type="evidence" value="ECO:0007669"/>
    <property type="project" value="UniProtKB-KW"/>
</dbReference>
<dbReference type="Gene3D" id="3.40.50.150">
    <property type="entry name" value="Vaccinia Virus protein VP39"/>
    <property type="match status" value="1"/>
</dbReference>
<dbReference type="GO" id="GO:0008168">
    <property type="term" value="F:methyltransferase activity"/>
    <property type="evidence" value="ECO:0007669"/>
    <property type="project" value="UniProtKB-KW"/>
</dbReference>
<evidence type="ECO:0000259" key="2">
    <source>
        <dbReference type="Pfam" id="PF13649"/>
    </source>
</evidence>
<evidence type="ECO:0000313" key="4">
    <source>
        <dbReference type="Proteomes" id="UP000661193"/>
    </source>
</evidence>
<dbReference type="SUPFAM" id="SSF53335">
    <property type="entry name" value="S-adenosyl-L-methionine-dependent methyltransferases"/>
    <property type="match status" value="1"/>
</dbReference>
<keyword evidence="4" id="KW-1185">Reference proteome</keyword>
<comment type="caution">
    <text evidence="3">The sequence shown here is derived from an EMBL/GenBank/DDBJ whole genome shotgun (WGS) entry which is preliminary data.</text>
</comment>
<evidence type="ECO:0000313" key="3">
    <source>
        <dbReference type="EMBL" id="MBL6278328.1"/>
    </source>
</evidence>
<dbReference type="InterPro" id="IPR041698">
    <property type="entry name" value="Methyltransf_25"/>
</dbReference>
<evidence type="ECO:0000256" key="1">
    <source>
        <dbReference type="SAM" id="MobiDB-lite"/>
    </source>
</evidence>